<dbReference type="OrthoDB" id="1705903at2"/>
<organism evidence="8 9">
    <name type="scientific">Piscibacillus halophilus</name>
    <dbReference type="NCBI Taxonomy" id="571933"/>
    <lineage>
        <taxon>Bacteria</taxon>
        <taxon>Bacillati</taxon>
        <taxon>Bacillota</taxon>
        <taxon>Bacilli</taxon>
        <taxon>Bacillales</taxon>
        <taxon>Bacillaceae</taxon>
        <taxon>Piscibacillus</taxon>
    </lineage>
</organism>
<evidence type="ECO:0000256" key="4">
    <source>
        <dbReference type="ARBA" id="ARBA00022989"/>
    </source>
</evidence>
<proteinExistence type="inferred from homology"/>
<feature type="domain" description="ABC3 transporter permease C-terminal" evidence="7">
    <location>
        <begin position="61"/>
        <end position="179"/>
    </location>
</feature>
<name>A0A1H9FZ27_9BACI</name>
<evidence type="ECO:0000259" key="7">
    <source>
        <dbReference type="Pfam" id="PF02687"/>
    </source>
</evidence>
<dbReference type="PIRSF" id="PIRSF018968">
    <property type="entry name" value="ABC_permease_BceB"/>
    <property type="match status" value="1"/>
</dbReference>
<protein>
    <submittedName>
        <fullName evidence="8">Bacitracin transport system permease protein</fullName>
    </submittedName>
</protein>
<feature type="transmembrane region" description="Helical" evidence="6">
    <location>
        <begin position="109"/>
        <end position="133"/>
    </location>
</feature>
<feature type="transmembrane region" description="Helical" evidence="6">
    <location>
        <begin position="18"/>
        <end position="35"/>
    </location>
</feature>
<dbReference type="EMBL" id="FOES01000013">
    <property type="protein sequence ID" value="SEQ43162.1"/>
    <property type="molecule type" value="Genomic_DNA"/>
</dbReference>
<dbReference type="InterPro" id="IPR027022">
    <property type="entry name" value="ABC_permease_BceB-typ"/>
</dbReference>
<feature type="transmembrane region" description="Helical" evidence="6">
    <location>
        <begin position="196"/>
        <end position="218"/>
    </location>
</feature>
<dbReference type="GO" id="GO:0005886">
    <property type="term" value="C:plasma membrane"/>
    <property type="evidence" value="ECO:0007669"/>
    <property type="project" value="UniProtKB-SubCell"/>
</dbReference>
<sequence length="651" mass="73476">MNINQLIFRNLKKNLSNYYLYVFALIFSVAIYFAFVTLQYDPSMDPVEGSIKGQAGIKAGSILLIVIVSIFLVYANNLFIKRRSSEIGLFQLIGMTKGRIFRLLSIENFILYFSSMLIGVLVGFSISKLVVMIVLKITGVEAVASLRFSTEALIQTLLIFIGIYLIIMLTNYLFIKRQSILSLFRVRSSTEVNVKRMSVWQMIIGILGIVMIGSGYYVSQMLFDGEFTTINELFFAMAFILASVIIGTYLFYKGSVAFIFQLIRKQNKGYLNINKVMSLSSIMFRMKSNALLLTIITTVSALAIGLLSLSYISYYSAEQLAEDYVVHDFALIDEESVEEFTTALEENDVNYSMNQIEVLRFKADATNILDLEMEEDPTITMDPNTLPLPVVSDENFDHIDVDEGETILTGYSDLMMRFMTIKDSGDLTLSGLNNTYELHQTELKREFVVSSYFTNAGGMPIAVVDQSIYEDLKADMDPEYQIESTVFTGIDVSENDLERSNDIFNSTNLGDTFGNDSQLQSSRDQKMSMGLAMFIVGFLGLTFLVTSGCVLYFKQMDESDSEKPSYTILRKLGFTQFDLLKGIQIKQLFNFGIPLAIGLLHSYFAVQSGWFLFGSEVWTPMLIVMGLYTVLYSIFGMLSVLYYRKVIGEAL</sequence>
<feature type="transmembrane region" description="Helical" evidence="6">
    <location>
        <begin position="290"/>
        <end position="312"/>
    </location>
</feature>
<keyword evidence="5 6" id="KW-0472">Membrane</keyword>
<feature type="transmembrane region" description="Helical" evidence="6">
    <location>
        <begin position="153"/>
        <end position="175"/>
    </location>
</feature>
<keyword evidence="3 6" id="KW-0812">Transmembrane</keyword>
<dbReference type="GO" id="GO:0055085">
    <property type="term" value="P:transmembrane transport"/>
    <property type="evidence" value="ECO:0007669"/>
    <property type="project" value="UniProtKB-UniRule"/>
</dbReference>
<comment type="subcellular location">
    <subcellularLocation>
        <location evidence="1 6">Cell membrane</location>
        <topology evidence="1 6">Multi-pass membrane protein</topology>
    </subcellularLocation>
</comment>
<feature type="transmembrane region" description="Helical" evidence="6">
    <location>
        <begin position="618"/>
        <end position="643"/>
    </location>
</feature>
<dbReference type="Pfam" id="PF02687">
    <property type="entry name" value="FtsX"/>
    <property type="match status" value="1"/>
</dbReference>
<keyword evidence="4 6" id="KW-1133">Transmembrane helix</keyword>
<accession>A0A1H9FZ27</accession>
<feature type="transmembrane region" description="Helical" evidence="6">
    <location>
        <begin position="233"/>
        <end position="252"/>
    </location>
</feature>
<keyword evidence="2 6" id="KW-1003">Cell membrane</keyword>
<dbReference type="AlphaFoldDB" id="A0A1H9FZ27"/>
<evidence type="ECO:0000256" key="6">
    <source>
        <dbReference type="PIRNR" id="PIRNR018968"/>
    </source>
</evidence>
<dbReference type="PANTHER" id="PTHR46795">
    <property type="entry name" value="ABC TRANSPORTER PERMEASE-RELATED-RELATED"/>
    <property type="match status" value="1"/>
</dbReference>
<reference evidence="8 9" key="1">
    <citation type="submission" date="2016-10" db="EMBL/GenBank/DDBJ databases">
        <authorList>
            <person name="de Groot N.N."/>
        </authorList>
    </citation>
    <scope>NUCLEOTIDE SEQUENCE [LARGE SCALE GENOMIC DNA]</scope>
    <source>
        <strain evidence="8 9">DSM 21633</strain>
    </source>
</reference>
<evidence type="ECO:0000256" key="1">
    <source>
        <dbReference type="ARBA" id="ARBA00004651"/>
    </source>
</evidence>
<gene>
    <name evidence="8" type="ORF">SAMN05216362_11366</name>
</gene>
<evidence type="ECO:0000313" key="8">
    <source>
        <dbReference type="EMBL" id="SEQ43162.1"/>
    </source>
</evidence>
<dbReference type="InterPro" id="IPR003838">
    <property type="entry name" value="ABC3_permease_C"/>
</dbReference>
<evidence type="ECO:0000256" key="2">
    <source>
        <dbReference type="ARBA" id="ARBA00022475"/>
    </source>
</evidence>
<feature type="transmembrane region" description="Helical" evidence="6">
    <location>
        <begin position="529"/>
        <end position="553"/>
    </location>
</feature>
<dbReference type="STRING" id="571933.SAMN05216362_11366"/>
<keyword evidence="6" id="KW-0813">Transport</keyword>
<dbReference type="PANTHER" id="PTHR46795:SF3">
    <property type="entry name" value="ABC TRANSPORTER PERMEASE"/>
    <property type="match status" value="1"/>
</dbReference>
<feature type="transmembrane region" description="Helical" evidence="6">
    <location>
        <begin position="588"/>
        <end position="606"/>
    </location>
</feature>
<evidence type="ECO:0000313" key="9">
    <source>
        <dbReference type="Proteomes" id="UP000199427"/>
    </source>
</evidence>
<dbReference type="RefSeq" id="WP_091773492.1">
    <property type="nucleotide sequence ID" value="NZ_CAESCL010000018.1"/>
</dbReference>
<evidence type="ECO:0000256" key="3">
    <source>
        <dbReference type="ARBA" id="ARBA00022692"/>
    </source>
</evidence>
<dbReference type="Proteomes" id="UP000199427">
    <property type="component" value="Unassembled WGS sequence"/>
</dbReference>
<comment type="similarity">
    <text evidence="6">Belongs to the ABC-4 integral membrane protein family.</text>
</comment>
<dbReference type="InterPro" id="IPR052536">
    <property type="entry name" value="ABC-4_Integral_Memb_Prot"/>
</dbReference>
<keyword evidence="9" id="KW-1185">Reference proteome</keyword>
<feature type="transmembrane region" description="Helical" evidence="6">
    <location>
        <begin position="55"/>
        <end position="75"/>
    </location>
</feature>
<evidence type="ECO:0000256" key="5">
    <source>
        <dbReference type="ARBA" id="ARBA00023136"/>
    </source>
</evidence>